<organism evidence="2 3">
    <name type="scientific">Panagrolaimus davidi</name>
    <dbReference type="NCBI Taxonomy" id="227884"/>
    <lineage>
        <taxon>Eukaryota</taxon>
        <taxon>Metazoa</taxon>
        <taxon>Ecdysozoa</taxon>
        <taxon>Nematoda</taxon>
        <taxon>Chromadorea</taxon>
        <taxon>Rhabditida</taxon>
        <taxon>Tylenchina</taxon>
        <taxon>Panagrolaimomorpha</taxon>
        <taxon>Panagrolaimoidea</taxon>
        <taxon>Panagrolaimidae</taxon>
        <taxon>Panagrolaimus</taxon>
    </lineage>
</organism>
<dbReference type="InterPro" id="IPR009030">
    <property type="entry name" value="Growth_fac_rcpt_cys_sf"/>
</dbReference>
<sequence length="120" mass="14016">MAEYKNFSCPERTFYDSITKECLPCPGTNCLKCIGKDGDFCVEMDEFSFVKMFRDYWVLFLIVLVSIVLIMLGCKYLYKLLFMPTIIREGCHSIDEEMKLHFAENPIANPYTYIVDYVNA</sequence>
<accession>A0A914PYS1</accession>
<dbReference type="SUPFAM" id="SSF57184">
    <property type="entry name" value="Growth factor receptor domain"/>
    <property type="match status" value="1"/>
</dbReference>
<protein>
    <submittedName>
        <fullName evidence="3">Uncharacterized protein</fullName>
    </submittedName>
</protein>
<feature type="transmembrane region" description="Helical" evidence="1">
    <location>
        <begin position="56"/>
        <end position="78"/>
    </location>
</feature>
<proteinExistence type="predicted"/>
<keyword evidence="1" id="KW-1133">Transmembrane helix</keyword>
<reference evidence="3" key="1">
    <citation type="submission" date="2022-11" db="UniProtKB">
        <authorList>
            <consortium name="WormBaseParasite"/>
        </authorList>
    </citation>
    <scope>IDENTIFICATION</scope>
</reference>
<evidence type="ECO:0000313" key="3">
    <source>
        <dbReference type="WBParaSite" id="PDA_v2.g24000.t1"/>
    </source>
</evidence>
<keyword evidence="1" id="KW-0472">Membrane</keyword>
<name>A0A914PYS1_9BILA</name>
<evidence type="ECO:0000313" key="2">
    <source>
        <dbReference type="Proteomes" id="UP000887578"/>
    </source>
</evidence>
<keyword evidence="2" id="KW-1185">Reference proteome</keyword>
<evidence type="ECO:0000256" key="1">
    <source>
        <dbReference type="SAM" id="Phobius"/>
    </source>
</evidence>
<dbReference type="Proteomes" id="UP000887578">
    <property type="component" value="Unplaced"/>
</dbReference>
<keyword evidence="1" id="KW-0812">Transmembrane</keyword>
<dbReference type="AlphaFoldDB" id="A0A914PYS1"/>
<dbReference type="WBParaSite" id="PDA_v2.g24000.t1">
    <property type="protein sequence ID" value="PDA_v2.g24000.t1"/>
    <property type="gene ID" value="PDA_v2.g24000"/>
</dbReference>